<dbReference type="GO" id="GO:0046983">
    <property type="term" value="F:protein dimerization activity"/>
    <property type="evidence" value="ECO:0007669"/>
    <property type="project" value="InterPro"/>
</dbReference>
<comment type="subcellular location">
    <subcellularLocation>
        <location evidence="1">Nucleus</location>
    </subcellularLocation>
</comment>
<evidence type="ECO:0000256" key="5">
    <source>
        <dbReference type="ARBA" id="ARBA00023242"/>
    </source>
</evidence>
<feature type="coiled-coil region" evidence="6">
    <location>
        <begin position="96"/>
        <end position="173"/>
    </location>
</feature>
<evidence type="ECO:0000256" key="2">
    <source>
        <dbReference type="ARBA" id="ARBA00023015"/>
    </source>
</evidence>
<feature type="domain" description="MADS-box" evidence="7">
    <location>
        <begin position="12"/>
        <end position="72"/>
    </location>
</feature>
<dbReference type="GO" id="GO:0045944">
    <property type="term" value="P:positive regulation of transcription by RNA polymerase II"/>
    <property type="evidence" value="ECO:0007669"/>
    <property type="project" value="InterPro"/>
</dbReference>
<keyword evidence="2" id="KW-0805">Transcription regulation</keyword>
<dbReference type="SUPFAM" id="SSF55455">
    <property type="entry name" value="SRF-like"/>
    <property type="match status" value="1"/>
</dbReference>
<keyword evidence="3" id="KW-0238">DNA-binding</keyword>
<comment type="caution">
    <text evidence="8">The sequence shown here is derived from an EMBL/GenBank/DDBJ whole genome shotgun (WGS) entry which is preliminary data.</text>
</comment>
<dbReference type="InterPro" id="IPR002100">
    <property type="entry name" value="TF_MADSbox"/>
</dbReference>
<dbReference type="SMART" id="SM00432">
    <property type="entry name" value="MADS"/>
    <property type="match status" value="1"/>
</dbReference>
<dbReference type="EMBL" id="SDRB02007704">
    <property type="protein sequence ID" value="THG10805.1"/>
    <property type="molecule type" value="Genomic_DNA"/>
</dbReference>
<dbReference type="PANTHER" id="PTHR11945:SF723">
    <property type="entry name" value="AGAMOUS-LIKE MADS-BOX PROTEIN AGL62"/>
    <property type="match status" value="1"/>
</dbReference>
<keyword evidence="6" id="KW-0175">Coiled coil</keyword>
<evidence type="ECO:0000313" key="9">
    <source>
        <dbReference type="Proteomes" id="UP000306102"/>
    </source>
</evidence>
<keyword evidence="4" id="KW-0804">Transcription</keyword>
<dbReference type="Gene3D" id="3.40.1810.10">
    <property type="entry name" value="Transcription factor, MADS-box"/>
    <property type="match status" value="1"/>
</dbReference>
<sequence length="351" mass="37870">MVTMNTTKTTTQGRRKIEIKKIESVSNRQVTFSKRRAGLFKKASQLCILSGAEIAIVVKSPGKRTFAFGQPSVDAVIDRYLTGTSAAAEQNNGPSVLDFNEKYAQVSKELEAEKRRRAVIEETKKAANDGRFWWDEAVDDLGLEELEQYVAALEELKKNVSMKADELMIMKANSSMMFGMNESANHGGLGLMSDCATSMVPHGFDCANSSMMFGMNESANHGGLRLMSDCATSTVPHGFDCANSSMMFGMNESANHGGLRLMSDCATSTVPHGFDCANSSMMFGMNESANHGGLGLMSDCATSMVPHGFDCANSSMMFGMNESANHGGLGLMSDCATSMIPHGFDFGRGQF</sequence>
<dbReference type="PANTHER" id="PTHR11945">
    <property type="entry name" value="MADS BOX PROTEIN"/>
    <property type="match status" value="1"/>
</dbReference>
<keyword evidence="9" id="KW-1185">Reference proteome</keyword>
<dbReference type="FunFam" id="3.40.1810.10:FF:000006">
    <property type="entry name" value="Agamous-like MADS-box protein AGL62"/>
    <property type="match status" value="1"/>
</dbReference>
<evidence type="ECO:0000259" key="7">
    <source>
        <dbReference type="PROSITE" id="PS50066"/>
    </source>
</evidence>
<accession>A0A4S4E613</accession>
<protein>
    <recommendedName>
        <fullName evidence="7">MADS-box domain-containing protein</fullName>
    </recommendedName>
</protein>
<dbReference type="GO" id="GO:0005634">
    <property type="term" value="C:nucleus"/>
    <property type="evidence" value="ECO:0007669"/>
    <property type="project" value="UniProtKB-SubCell"/>
</dbReference>
<dbReference type="Proteomes" id="UP000306102">
    <property type="component" value="Unassembled WGS sequence"/>
</dbReference>
<dbReference type="STRING" id="542762.A0A4S4E613"/>
<dbReference type="GO" id="GO:0000981">
    <property type="term" value="F:DNA-binding transcription factor activity, RNA polymerase II-specific"/>
    <property type="evidence" value="ECO:0007669"/>
    <property type="project" value="TreeGrafter"/>
</dbReference>
<proteinExistence type="predicted"/>
<gene>
    <name evidence="8" type="ORF">TEA_001189</name>
</gene>
<dbReference type="PRINTS" id="PR00404">
    <property type="entry name" value="MADSDOMAIN"/>
</dbReference>
<keyword evidence="5" id="KW-0539">Nucleus</keyword>
<evidence type="ECO:0000256" key="3">
    <source>
        <dbReference type="ARBA" id="ARBA00023125"/>
    </source>
</evidence>
<dbReference type="InterPro" id="IPR033896">
    <property type="entry name" value="MEF2-like_N"/>
</dbReference>
<name>A0A4S4E613_CAMSN</name>
<dbReference type="GO" id="GO:0000978">
    <property type="term" value="F:RNA polymerase II cis-regulatory region sequence-specific DNA binding"/>
    <property type="evidence" value="ECO:0007669"/>
    <property type="project" value="TreeGrafter"/>
</dbReference>
<dbReference type="AlphaFoldDB" id="A0A4S4E613"/>
<evidence type="ECO:0000256" key="4">
    <source>
        <dbReference type="ARBA" id="ARBA00023163"/>
    </source>
</evidence>
<dbReference type="InterPro" id="IPR036879">
    <property type="entry name" value="TF_MADSbox_sf"/>
</dbReference>
<dbReference type="PROSITE" id="PS50066">
    <property type="entry name" value="MADS_BOX_2"/>
    <property type="match status" value="1"/>
</dbReference>
<evidence type="ECO:0000256" key="1">
    <source>
        <dbReference type="ARBA" id="ARBA00004123"/>
    </source>
</evidence>
<organism evidence="8 9">
    <name type="scientific">Camellia sinensis var. sinensis</name>
    <name type="common">China tea</name>
    <dbReference type="NCBI Taxonomy" id="542762"/>
    <lineage>
        <taxon>Eukaryota</taxon>
        <taxon>Viridiplantae</taxon>
        <taxon>Streptophyta</taxon>
        <taxon>Embryophyta</taxon>
        <taxon>Tracheophyta</taxon>
        <taxon>Spermatophyta</taxon>
        <taxon>Magnoliopsida</taxon>
        <taxon>eudicotyledons</taxon>
        <taxon>Gunneridae</taxon>
        <taxon>Pentapetalae</taxon>
        <taxon>asterids</taxon>
        <taxon>Ericales</taxon>
        <taxon>Theaceae</taxon>
        <taxon>Camellia</taxon>
    </lineage>
</organism>
<evidence type="ECO:0000313" key="8">
    <source>
        <dbReference type="EMBL" id="THG10805.1"/>
    </source>
</evidence>
<dbReference type="CDD" id="cd00265">
    <property type="entry name" value="MADS_MEF2_like"/>
    <property type="match status" value="1"/>
</dbReference>
<reference evidence="8 9" key="1">
    <citation type="journal article" date="2018" name="Proc. Natl. Acad. Sci. U.S.A.">
        <title>Draft genome sequence of Camellia sinensis var. sinensis provides insights into the evolution of the tea genome and tea quality.</title>
        <authorList>
            <person name="Wei C."/>
            <person name="Yang H."/>
            <person name="Wang S."/>
            <person name="Zhao J."/>
            <person name="Liu C."/>
            <person name="Gao L."/>
            <person name="Xia E."/>
            <person name="Lu Y."/>
            <person name="Tai Y."/>
            <person name="She G."/>
            <person name="Sun J."/>
            <person name="Cao H."/>
            <person name="Tong W."/>
            <person name="Gao Q."/>
            <person name="Li Y."/>
            <person name="Deng W."/>
            <person name="Jiang X."/>
            <person name="Wang W."/>
            <person name="Chen Q."/>
            <person name="Zhang S."/>
            <person name="Li H."/>
            <person name="Wu J."/>
            <person name="Wang P."/>
            <person name="Li P."/>
            <person name="Shi C."/>
            <person name="Zheng F."/>
            <person name="Jian J."/>
            <person name="Huang B."/>
            <person name="Shan D."/>
            <person name="Shi M."/>
            <person name="Fang C."/>
            <person name="Yue Y."/>
            <person name="Li F."/>
            <person name="Li D."/>
            <person name="Wei S."/>
            <person name="Han B."/>
            <person name="Jiang C."/>
            <person name="Yin Y."/>
            <person name="Xia T."/>
            <person name="Zhang Z."/>
            <person name="Bennetzen J.L."/>
            <person name="Zhao S."/>
            <person name="Wan X."/>
        </authorList>
    </citation>
    <scope>NUCLEOTIDE SEQUENCE [LARGE SCALE GENOMIC DNA]</scope>
    <source>
        <strain evidence="9">cv. Shuchazao</strain>
        <tissue evidence="8">Leaf</tissue>
    </source>
</reference>
<evidence type="ECO:0000256" key="6">
    <source>
        <dbReference type="SAM" id="Coils"/>
    </source>
</evidence>
<dbReference type="Pfam" id="PF00319">
    <property type="entry name" value="SRF-TF"/>
    <property type="match status" value="1"/>
</dbReference>